<dbReference type="EMBL" id="MU865443">
    <property type="protein sequence ID" value="KAK4223026.1"/>
    <property type="molecule type" value="Genomic_DNA"/>
</dbReference>
<dbReference type="InterPro" id="IPR011333">
    <property type="entry name" value="SKP1/BTB/POZ_sf"/>
</dbReference>
<evidence type="ECO:0000313" key="2">
    <source>
        <dbReference type="Proteomes" id="UP001301958"/>
    </source>
</evidence>
<keyword evidence="2" id="KW-1185">Reference proteome</keyword>
<dbReference type="PANTHER" id="PTHR47843:SF2">
    <property type="entry name" value="BTB DOMAIN-CONTAINING PROTEIN"/>
    <property type="match status" value="1"/>
</dbReference>
<protein>
    <recommendedName>
        <fullName evidence="3">BTB domain-containing protein</fullName>
    </recommendedName>
</protein>
<proteinExistence type="predicted"/>
<dbReference type="PANTHER" id="PTHR47843">
    <property type="entry name" value="BTB DOMAIN-CONTAINING PROTEIN-RELATED"/>
    <property type="match status" value="1"/>
</dbReference>
<dbReference type="CDD" id="cd18186">
    <property type="entry name" value="BTB_POZ_ZBTB_KLHL-like"/>
    <property type="match status" value="1"/>
</dbReference>
<dbReference type="Proteomes" id="UP001301958">
    <property type="component" value="Unassembled WGS sequence"/>
</dbReference>
<dbReference type="AlphaFoldDB" id="A0AAN7BEP5"/>
<dbReference type="SUPFAM" id="SSF54695">
    <property type="entry name" value="POZ domain"/>
    <property type="match status" value="1"/>
</dbReference>
<evidence type="ECO:0000313" key="1">
    <source>
        <dbReference type="EMBL" id="KAK4223026.1"/>
    </source>
</evidence>
<gene>
    <name evidence="1" type="ORF">QBC38DRAFT_447717</name>
</gene>
<dbReference type="Gene3D" id="3.30.710.10">
    <property type="entry name" value="Potassium Channel Kv1.1, Chain A"/>
    <property type="match status" value="1"/>
</dbReference>
<accession>A0AAN7BEP5</accession>
<reference evidence="1" key="2">
    <citation type="submission" date="2023-05" db="EMBL/GenBank/DDBJ databases">
        <authorList>
            <consortium name="Lawrence Berkeley National Laboratory"/>
            <person name="Steindorff A."/>
            <person name="Hensen N."/>
            <person name="Bonometti L."/>
            <person name="Westerberg I."/>
            <person name="Brannstrom I.O."/>
            <person name="Guillou S."/>
            <person name="Cros-Aarteil S."/>
            <person name="Calhoun S."/>
            <person name="Haridas S."/>
            <person name="Kuo A."/>
            <person name="Mondo S."/>
            <person name="Pangilinan J."/>
            <person name="Riley R."/>
            <person name="Labutti K."/>
            <person name="Andreopoulos B."/>
            <person name="Lipzen A."/>
            <person name="Chen C."/>
            <person name="Yanf M."/>
            <person name="Daum C."/>
            <person name="Ng V."/>
            <person name="Clum A."/>
            <person name="Ohm R."/>
            <person name="Martin F."/>
            <person name="Silar P."/>
            <person name="Natvig D."/>
            <person name="Lalanne C."/>
            <person name="Gautier V."/>
            <person name="Ament-Velasquez S.L."/>
            <person name="Kruys A."/>
            <person name="Hutchinson M.I."/>
            <person name="Powell A.J."/>
            <person name="Barry K."/>
            <person name="Miller A.N."/>
            <person name="Grigoriev I.V."/>
            <person name="Debuchy R."/>
            <person name="Gladieux P."/>
            <person name="Thoren M.H."/>
            <person name="Johannesson H."/>
        </authorList>
    </citation>
    <scope>NUCLEOTIDE SEQUENCE</scope>
    <source>
        <strain evidence="1">CBS 990.96</strain>
    </source>
</reference>
<comment type="caution">
    <text evidence="1">The sequence shown here is derived from an EMBL/GenBank/DDBJ whole genome shotgun (WGS) entry which is preliminary data.</text>
</comment>
<reference evidence="1" key="1">
    <citation type="journal article" date="2023" name="Mol. Phylogenet. Evol.">
        <title>Genome-scale phylogeny and comparative genomics of the fungal order Sordariales.</title>
        <authorList>
            <person name="Hensen N."/>
            <person name="Bonometti L."/>
            <person name="Westerberg I."/>
            <person name="Brannstrom I.O."/>
            <person name="Guillou S."/>
            <person name="Cros-Aarteil S."/>
            <person name="Calhoun S."/>
            <person name="Haridas S."/>
            <person name="Kuo A."/>
            <person name="Mondo S."/>
            <person name="Pangilinan J."/>
            <person name="Riley R."/>
            <person name="LaButti K."/>
            <person name="Andreopoulos B."/>
            <person name="Lipzen A."/>
            <person name="Chen C."/>
            <person name="Yan M."/>
            <person name="Daum C."/>
            <person name="Ng V."/>
            <person name="Clum A."/>
            <person name="Steindorff A."/>
            <person name="Ohm R.A."/>
            <person name="Martin F."/>
            <person name="Silar P."/>
            <person name="Natvig D.O."/>
            <person name="Lalanne C."/>
            <person name="Gautier V."/>
            <person name="Ament-Velasquez S.L."/>
            <person name="Kruys A."/>
            <person name="Hutchinson M.I."/>
            <person name="Powell A.J."/>
            <person name="Barry K."/>
            <person name="Miller A.N."/>
            <person name="Grigoriev I.V."/>
            <person name="Debuchy R."/>
            <person name="Gladieux P."/>
            <person name="Hiltunen Thoren M."/>
            <person name="Johannesson H."/>
        </authorList>
    </citation>
    <scope>NUCLEOTIDE SEQUENCE</scope>
    <source>
        <strain evidence="1">CBS 990.96</strain>
    </source>
</reference>
<sequence>MGKTQSSIFTSVDGSGHFASKFSGRVIKMLIGPEKKEWNIHESLLLDVSEFFIKTLKGSFKESKEGLIEFPEEEVGIFGHFVNWLYVKASGGLKHLGTAEIRNEAEMLVVLKVSIFANKYLITEFEDDLVRVLHPYFERINSGGVKVELIPDHYSLVFGNTPEGSKMQSLLADQCLVQVKTRWLEPDVQEQVLEAERTSPGLGLAIMKSLFKSGRMRSELRGVKFYLGQEEEKVDWKKKQAQVPRPIKKPKRARSSLQRFITSDSLL</sequence>
<organism evidence="1 2">
    <name type="scientific">Podospora fimiseda</name>
    <dbReference type="NCBI Taxonomy" id="252190"/>
    <lineage>
        <taxon>Eukaryota</taxon>
        <taxon>Fungi</taxon>
        <taxon>Dikarya</taxon>
        <taxon>Ascomycota</taxon>
        <taxon>Pezizomycotina</taxon>
        <taxon>Sordariomycetes</taxon>
        <taxon>Sordariomycetidae</taxon>
        <taxon>Sordariales</taxon>
        <taxon>Podosporaceae</taxon>
        <taxon>Podospora</taxon>
    </lineage>
</organism>
<name>A0AAN7BEP5_9PEZI</name>
<evidence type="ECO:0008006" key="3">
    <source>
        <dbReference type="Google" id="ProtNLM"/>
    </source>
</evidence>